<accession>A0A3S0ZII2</accession>
<feature type="compositionally biased region" description="Basic and acidic residues" evidence="1">
    <location>
        <begin position="113"/>
        <end position="124"/>
    </location>
</feature>
<keyword evidence="4" id="KW-1185">Reference proteome</keyword>
<name>A0A3S0ZII2_ELYCH</name>
<proteinExistence type="predicted"/>
<evidence type="ECO:0000313" key="3">
    <source>
        <dbReference type="EMBL" id="RUS79697.1"/>
    </source>
</evidence>
<evidence type="ECO:0000256" key="2">
    <source>
        <dbReference type="SAM" id="Phobius"/>
    </source>
</evidence>
<dbReference type="Proteomes" id="UP000271974">
    <property type="component" value="Unassembled WGS sequence"/>
</dbReference>
<feature type="compositionally biased region" description="Low complexity" evidence="1">
    <location>
        <begin position="125"/>
        <end position="135"/>
    </location>
</feature>
<sequence length="160" mass="17068">CIDGFFGAKCSNHCSVFCLNEVCKSPNGECVACIEGLDGAFCDNRPDGGVPTRNYVSAVIVAGSLLVFLVLLTICIVSEINARKLSLEKSHASLVPPTKSIDGGSVVNPLNEDQDKPESKRKTSSDSSTGNSLSDDNMEEDPYDRTRRLTTGNLSFTSDA</sequence>
<feature type="region of interest" description="Disordered" evidence="1">
    <location>
        <begin position="94"/>
        <end position="160"/>
    </location>
</feature>
<evidence type="ECO:0000313" key="4">
    <source>
        <dbReference type="Proteomes" id="UP000271974"/>
    </source>
</evidence>
<gene>
    <name evidence="3" type="ORF">EGW08_012531</name>
</gene>
<feature type="compositionally biased region" description="Polar residues" evidence="1">
    <location>
        <begin position="149"/>
        <end position="160"/>
    </location>
</feature>
<evidence type="ECO:0000256" key="1">
    <source>
        <dbReference type="SAM" id="MobiDB-lite"/>
    </source>
</evidence>
<keyword evidence="2" id="KW-0812">Transmembrane</keyword>
<organism evidence="3 4">
    <name type="scientific">Elysia chlorotica</name>
    <name type="common">Eastern emerald elysia</name>
    <name type="synonym">Sea slug</name>
    <dbReference type="NCBI Taxonomy" id="188477"/>
    <lineage>
        <taxon>Eukaryota</taxon>
        <taxon>Metazoa</taxon>
        <taxon>Spiralia</taxon>
        <taxon>Lophotrochozoa</taxon>
        <taxon>Mollusca</taxon>
        <taxon>Gastropoda</taxon>
        <taxon>Heterobranchia</taxon>
        <taxon>Euthyneura</taxon>
        <taxon>Panpulmonata</taxon>
        <taxon>Sacoglossa</taxon>
        <taxon>Placobranchoidea</taxon>
        <taxon>Plakobranchidae</taxon>
        <taxon>Elysia</taxon>
    </lineage>
</organism>
<evidence type="ECO:0008006" key="5">
    <source>
        <dbReference type="Google" id="ProtNLM"/>
    </source>
</evidence>
<protein>
    <recommendedName>
        <fullName evidence="5">EGF-like domain-containing protein</fullName>
    </recommendedName>
</protein>
<keyword evidence="2" id="KW-0472">Membrane</keyword>
<dbReference type="AlphaFoldDB" id="A0A3S0ZII2"/>
<feature type="transmembrane region" description="Helical" evidence="2">
    <location>
        <begin position="55"/>
        <end position="77"/>
    </location>
</feature>
<dbReference type="EMBL" id="RQTK01000433">
    <property type="protein sequence ID" value="RUS79697.1"/>
    <property type="molecule type" value="Genomic_DNA"/>
</dbReference>
<keyword evidence="2" id="KW-1133">Transmembrane helix</keyword>
<feature type="non-terminal residue" evidence="3">
    <location>
        <position position="1"/>
    </location>
</feature>
<comment type="caution">
    <text evidence="3">The sequence shown here is derived from an EMBL/GenBank/DDBJ whole genome shotgun (WGS) entry which is preliminary data.</text>
</comment>
<reference evidence="3 4" key="1">
    <citation type="submission" date="2019-01" db="EMBL/GenBank/DDBJ databases">
        <title>A draft genome assembly of the solar-powered sea slug Elysia chlorotica.</title>
        <authorList>
            <person name="Cai H."/>
            <person name="Li Q."/>
            <person name="Fang X."/>
            <person name="Li J."/>
            <person name="Curtis N.E."/>
            <person name="Altenburger A."/>
            <person name="Shibata T."/>
            <person name="Feng M."/>
            <person name="Maeda T."/>
            <person name="Schwartz J.A."/>
            <person name="Shigenobu S."/>
            <person name="Lundholm N."/>
            <person name="Nishiyama T."/>
            <person name="Yang H."/>
            <person name="Hasebe M."/>
            <person name="Li S."/>
            <person name="Pierce S.K."/>
            <person name="Wang J."/>
        </authorList>
    </citation>
    <scope>NUCLEOTIDE SEQUENCE [LARGE SCALE GENOMIC DNA]</scope>
    <source>
        <strain evidence="3">EC2010</strain>
        <tissue evidence="3">Whole organism of an adult</tissue>
    </source>
</reference>